<organism evidence="1 2">
    <name type="scientific">Emericellopsis cladophorae</name>
    <dbReference type="NCBI Taxonomy" id="2686198"/>
    <lineage>
        <taxon>Eukaryota</taxon>
        <taxon>Fungi</taxon>
        <taxon>Dikarya</taxon>
        <taxon>Ascomycota</taxon>
        <taxon>Pezizomycotina</taxon>
        <taxon>Sordariomycetes</taxon>
        <taxon>Hypocreomycetidae</taxon>
        <taxon>Hypocreales</taxon>
        <taxon>Bionectriaceae</taxon>
        <taxon>Emericellopsis</taxon>
    </lineage>
</organism>
<accession>A0A9P9XTI3</accession>
<dbReference type="Proteomes" id="UP001055219">
    <property type="component" value="Unassembled WGS sequence"/>
</dbReference>
<evidence type="ECO:0000313" key="2">
    <source>
        <dbReference type="Proteomes" id="UP001055219"/>
    </source>
</evidence>
<sequence>MGFEEQPTFYLYSIGHPPDQLSLGHLVLKDYANPLLARNIRAPEITEDQIREWTDITPANCAFETASEDNFVVGLQVPVAGEVSVRFSGTTNKVVTARVGRRVMLKDSTRFFKDVVAKNQDVRAKLAVWCTVASSRYVLHKALLGLRRPQIWLLTGFYEFEGASLSQLHHREPGVELGIGAELVTALSGVPVGGSVGMGGSRLLRRQVEMPEARIWAAQWQRLDAEWIRQSASQDSVALTQVQLLPDTTYSKGVMLGSSEHESGRIVAAGFSLGDLGTCSRDDIIEEDEKYAEAFAVAERRLTRQRAS</sequence>
<protein>
    <submittedName>
        <fullName evidence="1">Uncharacterized protein</fullName>
    </submittedName>
</protein>
<reference evidence="1" key="1">
    <citation type="journal article" date="2021" name="J Fungi (Basel)">
        <title>Genomic and Metabolomic Analyses of the Marine Fungus Emericellopsis cladophorae: Insights into Saltwater Adaptability Mechanisms and Its Biosynthetic Potential.</title>
        <authorList>
            <person name="Goncalves M.F.M."/>
            <person name="Hilario S."/>
            <person name="Van de Peer Y."/>
            <person name="Esteves A.C."/>
            <person name="Alves A."/>
        </authorList>
    </citation>
    <scope>NUCLEOTIDE SEQUENCE</scope>
    <source>
        <strain evidence="1">MUM 19.33</strain>
    </source>
</reference>
<name>A0A9P9XTI3_9HYPO</name>
<dbReference type="EMBL" id="JAGIXG020000139">
    <property type="protein sequence ID" value="KAI6777643.1"/>
    <property type="molecule type" value="Genomic_DNA"/>
</dbReference>
<dbReference type="RefSeq" id="XP_051358499.1">
    <property type="nucleotide sequence ID" value="XM_051510617.1"/>
</dbReference>
<keyword evidence="2" id="KW-1185">Reference proteome</keyword>
<gene>
    <name evidence="1" type="ORF">J7T54_002880</name>
</gene>
<dbReference type="OrthoDB" id="5084940at2759"/>
<comment type="caution">
    <text evidence="1">The sequence shown here is derived from an EMBL/GenBank/DDBJ whole genome shotgun (WGS) entry which is preliminary data.</text>
</comment>
<dbReference type="AlphaFoldDB" id="A0A9P9XTI3"/>
<proteinExistence type="predicted"/>
<reference evidence="1" key="2">
    <citation type="submission" date="2022-07" db="EMBL/GenBank/DDBJ databases">
        <authorList>
            <person name="Goncalves M.F.M."/>
            <person name="Hilario S."/>
            <person name="Van De Peer Y."/>
            <person name="Esteves A.C."/>
            <person name="Alves A."/>
        </authorList>
    </citation>
    <scope>NUCLEOTIDE SEQUENCE</scope>
    <source>
        <strain evidence="1">MUM 19.33</strain>
    </source>
</reference>
<evidence type="ECO:0000313" key="1">
    <source>
        <dbReference type="EMBL" id="KAI6777643.1"/>
    </source>
</evidence>
<dbReference type="GeneID" id="75829386"/>